<name>A0A9P5C0W7_9PLEO</name>
<comment type="caution">
    <text evidence="1">The sequence shown here is derived from an EMBL/GenBank/DDBJ whole genome shotgun (WGS) entry which is preliminary data.</text>
</comment>
<accession>A0A9P5C0W7</accession>
<reference evidence="1" key="1">
    <citation type="submission" date="2019-04" db="EMBL/GenBank/DDBJ databases">
        <title>Sequencing of skin fungus with MAO and IRED activity.</title>
        <authorList>
            <person name="Marsaioli A.J."/>
            <person name="Bonatto J.M.C."/>
            <person name="Reis Junior O."/>
        </authorList>
    </citation>
    <scope>NUCLEOTIDE SEQUENCE</scope>
    <source>
        <strain evidence="1">28M1</strain>
    </source>
</reference>
<evidence type="ECO:0000313" key="1">
    <source>
        <dbReference type="EMBL" id="KAF3039230.1"/>
    </source>
</evidence>
<dbReference type="AlphaFoldDB" id="A0A9P5C0W7"/>
<proteinExistence type="predicted"/>
<keyword evidence="2" id="KW-1185">Reference proteome</keyword>
<sequence>MSGILCVWAANLPETSEQWYEDEYIPEMLSRHSNRALLAETIPTPLDKQFEGIGTRDAAFKSLAVYEIAEVQKIIDATYDEKNHPVMDGPLRGTRFDVRPYELVKDWQSDEDWNGDPADVASILFWEWRPHKGFEDEIVEYYAREMGPLFCQASEVLRLRWFKIRNATVLKRDSYNTLKSEDLHTYMCLVEINCEDWPWGEIFAINELSGWAKYFEDQRRVEWQASQYVVKRSYPDAEVEDSYA</sequence>
<evidence type="ECO:0000313" key="2">
    <source>
        <dbReference type="Proteomes" id="UP000758155"/>
    </source>
</evidence>
<protein>
    <submittedName>
        <fullName evidence="1">Uncharacterized protein</fullName>
    </submittedName>
</protein>
<organism evidence="1 2">
    <name type="scientific">Didymella heteroderae</name>
    <dbReference type="NCBI Taxonomy" id="1769908"/>
    <lineage>
        <taxon>Eukaryota</taxon>
        <taxon>Fungi</taxon>
        <taxon>Dikarya</taxon>
        <taxon>Ascomycota</taxon>
        <taxon>Pezizomycotina</taxon>
        <taxon>Dothideomycetes</taxon>
        <taxon>Pleosporomycetidae</taxon>
        <taxon>Pleosporales</taxon>
        <taxon>Pleosporineae</taxon>
        <taxon>Didymellaceae</taxon>
        <taxon>Didymella</taxon>
    </lineage>
</organism>
<dbReference type="Proteomes" id="UP000758155">
    <property type="component" value="Unassembled WGS sequence"/>
</dbReference>
<gene>
    <name evidence="1" type="ORF">E8E12_009109</name>
</gene>
<dbReference type="OrthoDB" id="3753685at2759"/>
<dbReference type="EMBL" id="SWKV01000032">
    <property type="protein sequence ID" value="KAF3039230.1"/>
    <property type="molecule type" value="Genomic_DNA"/>
</dbReference>